<dbReference type="CDD" id="cd07489">
    <property type="entry name" value="Peptidases_S8_5"/>
    <property type="match status" value="1"/>
</dbReference>
<protein>
    <recommendedName>
        <fullName evidence="13">Peptidase S8/S53 domain-containing protein</fullName>
    </recommendedName>
</protein>
<dbReference type="InterPro" id="IPR010435">
    <property type="entry name" value="C5a/SBT2-like_Fn3"/>
</dbReference>
<accession>A0A2A9PAB5</accession>
<evidence type="ECO:0000256" key="5">
    <source>
        <dbReference type="ARBA" id="ARBA00022825"/>
    </source>
</evidence>
<sequence length="882" mass="94217">MNCLTTVMAATAAWWAVVTGFVVPNAFLVEVQEGYSLNDLVESFEEKGVGEIHRKMDQTLFQGISVQLHETDNQTAGSQLLRSLKGAGSMVPIEEHQVIHDTPAGSVREYKAFKTPGQGSPSIVRRDSQVTAPADALPAHVMAQVDRLHAEGITGRGYRIAVIDTGIDYTHPALGGQFGPGNLVSFGADFYGDDSQGGRPPFSLLPTPMDCNGHGTNVAGILAAQRDKNAFDFSGVAPGVTLGAYRIYGCQIVSTLRTDHFIAAINQAYDDGADIITVSLGAMSGWPDDHISAAVSRIVEKGVPCVAAVGNDGLTGPFGTSSPANGKGVLSIAHFTTTAATAFTWRAFYSVDNGTETAFEYRFASDQEMWCEDVSFQLYAPDVGEACDSLPYSAPELYGRDIIILVRDGVCPAAQQAAVVGRWLGRFVIVYSDAEELPDLVGNVAVAMVPTKVGELWSRLLNQGSKITVKMQADAMETSPIKMADGGSSVHDTSSWGPGWNLHVKPQFGAPGSYMPTLSTNGGYVIRTGASLAAPFAAGVVALVAQVRHHNNLDPLLIETLLSTTARPQRYHDGKRMSDSLAPTAQQGAGLIQAYDAAHTSTIVEPPSLSFNDTEHHVPSHELTITNEGTTTITYNMSYTPAITVYTMMQSSPELTSFPPEAMEGSAASASVQVSDSMVSIAPGASAVINVSASPPRGLDASRLPLWSGFLVINGSDGSSLSVPYQGLVGSLNKHPTLLADSAKIATGFQPQSLVHPVSWASEGQTFSIKQNSVESESRTVLTLVVAPNLGISDLHVNIIFNPFLEAQSLGKPRGLMARWLPRRTIERSLYAFEWDGSLENGNTVPEGLYQFHVSAPRIFGNPANETEYDYCKTITFRIVHE</sequence>
<dbReference type="InterPro" id="IPR023827">
    <property type="entry name" value="Peptidase_S8_Asp-AS"/>
</dbReference>
<dbReference type="PRINTS" id="PR00723">
    <property type="entry name" value="SUBTILISIN"/>
</dbReference>
<dbReference type="STRING" id="268505.A0A2A9PAB5"/>
<dbReference type="EMBL" id="LAZP02000322">
    <property type="protein sequence ID" value="PFH58154.1"/>
    <property type="molecule type" value="Genomic_DNA"/>
</dbReference>
<dbReference type="PANTHER" id="PTHR43806">
    <property type="entry name" value="PEPTIDASE S8"/>
    <property type="match status" value="1"/>
</dbReference>
<evidence type="ECO:0000256" key="7">
    <source>
        <dbReference type="PROSITE-ProRule" id="PRU01240"/>
    </source>
</evidence>
<dbReference type="InterPro" id="IPR000209">
    <property type="entry name" value="Peptidase_S8/S53_dom"/>
</dbReference>
<dbReference type="InterPro" id="IPR034187">
    <property type="entry name" value="Peptidases_S8_5"/>
</dbReference>
<name>A0A2A9PAB5_OPHUN</name>
<feature type="domain" description="Peptidase S8/S53" evidence="9">
    <location>
        <begin position="155"/>
        <end position="575"/>
    </location>
</feature>
<dbReference type="PROSITE" id="PS00137">
    <property type="entry name" value="SUBTILASE_HIS"/>
    <property type="match status" value="1"/>
</dbReference>
<comment type="similarity">
    <text evidence="1 7">Belongs to the peptidase S8 family.</text>
</comment>
<dbReference type="GO" id="GO:0006508">
    <property type="term" value="P:proteolysis"/>
    <property type="evidence" value="ECO:0007669"/>
    <property type="project" value="UniProtKB-KW"/>
</dbReference>
<evidence type="ECO:0000259" key="9">
    <source>
        <dbReference type="Pfam" id="PF00082"/>
    </source>
</evidence>
<evidence type="ECO:0000256" key="6">
    <source>
        <dbReference type="PIRSR" id="PIRSR615500-1"/>
    </source>
</evidence>
<evidence type="ECO:0000313" key="11">
    <source>
        <dbReference type="EMBL" id="PFH58154.1"/>
    </source>
</evidence>
<evidence type="ECO:0000256" key="1">
    <source>
        <dbReference type="ARBA" id="ARBA00011073"/>
    </source>
</evidence>
<dbReference type="Gene3D" id="3.40.50.200">
    <property type="entry name" value="Peptidase S8/S53 domain"/>
    <property type="match status" value="2"/>
</dbReference>
<dbReference type="OrthoDB" id="10256524at2759"/>
<gene>
    <name evidence="11" type="ORF">XA68_14096</name>
</gene>
<dbReference type="PROSITE" id="PS51892">
    <property type="entry name" value="SUBTILASE"/>
    <property type="match status" value="1"/>
</dbReference>
<dbReference type="Pfam" id="PF00082">
    <property type="entry name" value="Peptidase_S8"/>
    <property type="match status" value="1"/>
</dbReference>
<proteinExistence type="inferred from homology"/>
<evidence type="ECO:0000256" key="2">
    <source>
        <dbReference type="ARBA" id="ARBA00022670"/>
    </source>
</evidence>
<dbReference type="GO" id="GO:0004252">
    <property type="term" value="F:serine-type endopeptidase activity"/>
    <property type="evidence" value="ECO:0007669"/>
    <property type="project" value="UniProtKB-UniRule"/>
</dbReference>
<evidence type="ECO:0000256" key="3">
    <source>
        <dbReference type="ARBA" id="ARBA00022729"/>
    </source>
</evidence>
<dbReference type="InterPro" id="IPR036852">
    <property type="entry name" value="Peptidase_S8/S53_dom_sf"/>
</dbReference>
<reference evidence="11 12" key="2">
    <citation type="journal article" date="2017" name="Sci. Rep.">
        <title>Ant-infecting Ophiocordyceps genomes reveal a high diversity of potential behavioral manipulation genes and a possible major role for enterotoxins.</title>
        <authorList>
            <person name="de Bekker C."/>
            <person name="Ohm R.A."/>
            <person name="Evans H.C."/>
            <person name="Brachmann A."/>
            <person name="Hughes D.P."/>
        </authorList>
    </citation>
    <scope>NUCLEOTIDE SEQUENCE [LARGE SCALE GENOMIC DNA]</scope>
    <source>
        <strain evidence="11 12">SC16a</strain>
    </source>
</reference>
<feature type="active site" description="Charge relay system" evidence="6 7">
    <location>
        <position position="531"/>
    </location>
</feature>
<keyword evidence="12" id="KW-1185">Reference proteome</keyword>
<dbReference type="InterPro" id="IPR050131">
    <property type="entry name" value="Peptidase_S8_subtilisin-like"/>
</dbReference>
<feature type="active site" description="Charge relay system" evidence="6 7">
    <location>
        <position position="164"/>
    </location>
</feature>
<keyword evidence="3 8" id="KW-0732">Signal</keyword>
<evidence type="ECO:0008006" key="13">
    <source>
        <dbReference type="Google" id="ProtNLM"/>
    </source>
</evidence>
<dbReference type="GO" id="GO:0016020">
    <property type="term" value="C:membrane"/>
    <property type="evidence" value="ECO:0007669"/>
    <property type="project" value="InterPro"/>
</dbReference>
<feature type="domain" description="C5a peptidase/Subtilisin-like protease SBT2-like Fn3-like" evidence="10">
    <location>
        <begin position="610"/>
        <end position="725"/>
    </location>
</feature>
<organism evidence="11 12">
    <name type="scientific">Ophiocordyceps unilateralis</name>
    <name type="common">Zombie-ant fungus</name>
    <name type="synonym">Torrubia unilateralis</name>
    <dbReference type="NCBI Taxonomy" id="268505"/>
    <lineage>
        <taxon>Eukaryota</taxon>
        <taxon>Fungi</taxon>
        <taxon>Dikarya</taxon>
        <taxon>Ascomycota</taxon>
        <taxon>Pezizomycotina</taxon>
        <taxon>Sordariomycetes</taxon>
        <taxon>Hypocreomycetidae</taxon>
        <taxon>Hypocreales</taxon>
        <taxon>Ophiocordycipitaceae</taxon>
        <taxon>Ophiocordyceps</taxon>
    </lineage>
</organism>
<dbReference type="InterPro" id="IPR015500">
    <property type="entry name" value="Peptidase_S8_subtilisin-rel"/>
</dbReference>
<keyword evidence="2 7" id="KW-0645">Protease</keyword>
<feature type="chain" id="PRO_5012111857" description="Peptidase S8/S53 domain-containing protein" evidence="8">
    <location>
        <begin position="21"/>
        <end position="882"/>
    </location>
</feature>
<evidence type="ECO:0000259" key="10">
    <source>
        <dbReference type="Pfam" id="PF06280"/>
    </source>
</evidence>
<dbReference type="PROSITE" id="PS00136">
    <property type="entry name" value="SUBTILASE_ASP"/>
    <property type="match status" value="1"/>
</dbReference>
<feature type="signal peptide" evidence="8">
    <location>
        <begin position="1"/>
        <end position="20"/>
    </location>
</feature>
<dbReference type="Proteomes" id="UP000037136">
    <property type="component" value="Unassembled WGS sequence"/>
</dbReference>
<dbReference type="AlphaFoldDB" id="A0A2A9PAB5"/>
<keyword evidence="5 7" id="KW-0720">Serine protease</keyword>
<dbReference type="Pfam" id="PF06280">
    <property type="entry name" value="fn3_5"/>
    <property type="match status" value="1"/>
</dbReference>
<reference evidence="11 12" key="1">
    <citation type="journal article" date="2015" name="BMC Genomics">
        <title>Gene expression during zombie ant biting behavior reflects the complexity underlying fungal parasitic behavioral manipulation.</title>
        <authorList>
            <person name="de Bekker C."/>
            <person name="Ohm R.A."/>
            <person name="Loreto R.G."/>
            <person name="Sebastian A."/>
            <person name="Albert I."/>
            <person name="Merrow M."/>
            <person name="Brachmann A."/>
            <person name="Hughes D.P."/>
        </authorList>
    </citation>
    <scope>NUCLEOTIDE SEQUENCE [LARGE SCALE GENOMIC DNA]</scope>
    <source>
        <strain evidence="11 12">SC16a</strain>
    </source>
</reference>
<feature type="active site" description="Charge relay system" evidence="6 7">
    <location>
        <position position="214"/>
    </location>
</feature>
<dbReference type="InterPro" id="IPR022398">
    <property type="entry name" value="Peptidase_S8_His-AS"/>
</dbReference>
<dbReference type="SUPFAM" id="SSF52743">
    <property type="entry name" value="Subtilisin-like"/>
    <property type="match status" value="1"/>
</dbReference>
<evidence type="ECO:0000313" key="12">
    <source>
        <dbReference type="Proteomes" id="UP000037136"/>
    </source>
</evidence>
<evidence type="ECO:0000256" key="8">
    <source>
        <dbReference type="SAM" id="SignalP"/>
    </source>
</evidence>
<dbReference type="PANTHER" id="PTHR43806:SF66">
    <property type="entry name" value="SERIN ENDOPEPTIDASE"/>
    <property type="match status" value="1"/>
</dbReference>
<comment type="caution">
    <text evidence="11">The sequence shown here is derived from an EMBL/GenBank/DDBJ whole genome shotgun (WGS) entry which is preliminary data.</text>
</comment>
<evidence type="ECO:0000256" key="4">
    <source>
        <dbReference type="ARBA" id="ARBA00022801"/>
    </source>
</evidence>
<keyword evidence="4 7" id="KW-0378">Hydrolase</keyword>